<feature type="domain" description="Ketosynthase family 3 (KS3)" evidence="5">
    <location>
        <begin position="1"/>
        <end position="420"/>
    </location>
</feature>
<dbReference type="InterPro" id="IPR014043">
    <property type="entry name" value="Acyl_transferase_dom"/>
</dbReference>
<proteinExistence type="predicted"/>
<dbReference type="Gene3D" id="3.40.366.10">
    <property type="entry name" value="Malonyl-Coenzyme A Acyl Carrier Protein, domain 2"/>
    <property type="match status" value="1"/>
</dbReference>
<evidence type="ECO:0000259" key="4">
    <source>
        <dbReference type="PROSITE" id="PS50075"/>
    </source>
</evidence>
<dbReference type="SMART" id="SM00827">
    <property type="entry name" value="PKS_AT"/>
    <property type="match status" value="1"/>
</dbReference>
<dbReference type="Gene3D" id="3.30.70.3290">
    <property type="match status" value="1"/>
</dbReference>
<organism evidence="6 7">
    <name type="scientific">Paractinoplanes ovalisporus</name>
    <dbReference type="NCBI Taxonomy" id="2810368"/>
    <lineage>
        <taxon>Bacteria</taxon>
        <taxon>Bacillati</taxon>
        <taxon>Actinomycetota</taxon>
        <taxon>Actinomycetes</taxon>
        <taxon>Micromonosporales</taxon>
        <taxon>Micromonosporaceae</taxon>
        <taxon>Paractinoplanes</taxon>
    </lineage>
</organism>
<keyword evidence="3" id="KW-0808">Transferase</keyword>
<evidence type="ECO:0000313" key="7">
    <source>
        <dbReference type="Proteomes" id="UP000632138"/>
    </source>
</evidence>
<dbReference type="InterPro" id="IPR020806">
    <property type="entry name" value="PKS_PP-bd"/>
</dbReference>
<sequence length="992" mass="102837">MSDVAIIGMAGRLPGAPDLGTYWANLRAGLDRITRADAGALRGIVDDRLLDDPRWIGASGTIAGACDFDPAFFGMAPKDALVTDPQHRLLLTVVHEALEDACLPAGALPTTGVFAGVGRSRHEELVRGVLAARGEEPNELVLEIGNEKDHAATKTAFRLGLGGPAVTVQTACSTGLLAVHQAARSLAGYETDIAIAAAAAVRMPHVHGYLYLPGGIGSPDGVCRPFSARAGGAVAGDGAVGLVLKRLADAEADGDRIYAVIRGSAANNDGAKTGYASVSADAQERVLRDALLFAELEAEMIGAVEAHGSGTPLGDATEWSALSAVFGKSPSTVVGSVKSSLGHLREASGLAGLVRAVFSVRHGRIPPTLNVGVPADFVRRGDTGLRLARRDEEWTATGPRRAGVSAFGLGGTNVHVIVEQPPDRPVPSPTSERAHVVLISAGSAAAADRTAQAWSRTLRSSEVPAVDAARASQLGRRHRRYRRVAVGGTAATLAEHLAGNAAALESGAGAVGFVFPGVGDQYPGMGQGLRDAVPGFADLLDANLDTCSSLVGRDLRPLLEPVREAEPVVAGGGVDLRRLLSRPDPGGAGVYDPVASHAVLMSVQLAIARSMERLGVRPAAVTGHSLGELAAATVAGVFDDRDALRVVVRRAQLVAAQPEGAMLATNLPAERVTDLLGEGVWVAAVNSPRSTVLAGERDAVRAVAEKLSGRGLESRLMPIRHAYHTPLLRAAGDELAELLGGMSLRPPAVPMVENVTGDWAGDVTSPRYWSRQLTTPVQFGRALRTVAQRCDVLLEIGPGQLLTLASQARADLGGCPVVPTVRRNYQTVADDAVFAGALGAVWQAGGAPDWTALGGRERAAAVSLPPTATDVRRIFVADGVAPAAAPMPVLPGTVPEVPKAAPPPPDTADEDGDGLQAQLAQVWTLVLGVDDLNGRDDFFALGGDSLMSVQLILGIEDQLGVHVPAVAVFEESTLAGMTRRVRQWQIDLGGKS</sequence>
<dbReference type="InterPro" id="IPR020841">
    <property type="entry name" value="PKS_Beta-ketoAc_synthase_dom"/>
</dbReference>
<dbReference type="SMART" id="SM00825">
    <property type="entry name" value="PKS_KS"/>
    <property type="match status" value="1"/>
</dbReference>
<dbReference type="Gene3D" id="1.10.1200.10">
    <property type="entry name" value="ACP-like"/>
    <property type="match status" value="1"/>
</dbReference>
<dbReference type="InterPro" id="IPR036736">
    <property type="entry name" value="ACP-like_sf"/>
</dbReference>
<dbReference type="Pfam" id="PF02801">
    <property type="entry name" value="Ketoacyl-synt_C"/>
    <property type="match status" value="1"/>
</dbReference>
<keyword evidence="2" id="KW-0597">Phosphoprotein</keyword>
<dbReference type="Pfam" id="PF00550">
    <property type="entry name" value="PP-binding"/>
    <property type="match status" value="1"/>
</dbReference>
<dbReference type="Gene3D" id="3.30.70.250">
    <property type="entry name" value="Malonyl-CoA ACP transacylase, ACP-binding"/>
    <property type="match status" value="1"/>
</dbReference>
<dbReference type="SUPFAM" id="SSF47336">
    <property type="entry name" value="ACP-like"/>
    <property type="match status" value="1"/>
</dbReference>
<dbReference type="SMART" id="SM01294">
    <property type="entry name" value="PKS_PP_betabranch"/>
    <property type="match status" value="1"/>
</dbReference>
<dbReference type="PROSITE" id="PS00606">
    <property type="entry name" value="KS3_1"/>
    <property type="match status" value="1"/>
</dbReference>
<dbReference type="RefSeq" id="WP_203380355.1">
    <property type="nucleotide sequence ID" value="NZ_JAENHP010000014.1"/>
</dbReference>
<comment type="caution">
    <text evidence="6">The sequence shown here is derived from an EMBL/GenBank/DDBJ whole genome shotgun (WGS) entry which is preliminary data.</text>
</comment>
<keyword evidence="7" id="KW-1185">Reference proteome</keyword>
<dbReference type="InterPro" id="IPR016036">
    <property type="entry name" value="Malonyl_transacylase_ACP-bd"/>
</dbReference>
<gene>
    <name evidence="6" type="ORF">JIG36_33160</name>
</gene>
<name>A0ABS2AKJ9_9ACTN</name>
<dbReference type="InterPro" id="IPR032821">
    <property type="entry name" value="PKS_assoc"/>
</dbReference>
<feature type="domain" description="Carrier" evidence="4">
    <location>
        <begin position="910"/>
        <end position="985"/>
    </location>
</feature>
<dbReference type="InterPro" id="IPR014030">
    <property type="entry name" value="Ketoacyl_synth_N"/>
</dbReference>
<evidence type="ECO:0000256" key="2">
    <source>
        <dbReference type="ARBA" id="ARBA00022553"/>
    </source>
</evidence>
<dbReference type="PROSITE" id="PS50075">
    <property type="entry name" value="CARRIER"/>
    <property type="match status" value="1"/>
</dbReference>
<evidence type="ECO:0000313" key="6">
    <source>
        <dbReference type="EMBL" id="MBM2620372.1"/>
    </source>
</evidence>
<dbReference type="InterPro" id="IPR018201">
    <property type="entry name" value="Ketoacyl_synth_AS"/>
</dbReference>
<dbReference type="EMBL" id="JAENHP010000014">
    <property type="protein sequence ID" value="MBM2620372.1"/>
    <property type="molecule type" value="Genomic_DNA"/>
</dbReference>
<dbReference type="Gene3D" id="3.40.47.10">
    <property type="match status" value="1"/>
</dbReference>
<dbReference type="Pfam" id="PF00698">
    <property type="entry name" value="Acyl_transf_1"/>
    <property type="match status" value="1"/>
</dbReference>
<dbReference type="PROSITE" id="PS52004">
    <property type="entry name" value="KS3_2"/>
    <property type="match status" value="1"/>
</dbReference>
<dbReference type="InterPro" id="IPR016039">
    <property type="entry name" value="Thiolase-like"/>
</dbReference>
<dbReference type="SUPFAM" id="SSF52151">
    <property type="entry name" value="FabD/lysophospholipase-like"/>
    <property type="match status" value="1"/>
</dbReference>
<evidence type="ECO:0000259" key="5">
    <source>
        <dbReference type="PROSITE" id="PS52004"/>
    </source>
</evidence>
<dbReference type="InterPro" id="IPR001227">
    <property type="entry name" value="Ac_transferase_dom_sf"/>
</dbReference>
<dbReference type="InterPro" id="IPR009081">
    <property type="entry name" value="PP-bd_ACP"/>
</dbReference>
<dbReference type="SMART" id="SM00823">
    <property type="entry name" value="PKS_PP"/>
    <property type="match status" value="1"/>
</dbReference>
<dbReference type="Pfam" id="PF16197">
    <property type="entry name" value="KAsynt_C_assoc"/>
    <property type="match status" value="1"/>
</dbReference>
<accession>A0ABS2AKJ9</accession>
<dbReference type="CDD" id="cd00833">
    <property type="entry name" value="PKS"/>
    <property type="match status" value="1"/>
</dbReference>
<dbReference type="Proteomes" id="UP000632138">
    <property type="component" value="Unassembled WGS sequence"/>
</dbReference>
<dbReference type="InterPro" id="IPR016035">
    <property type="entry name" value="Acyl_Trfase/lysoPLipase"/>
</dbReference>
<keyword evidence="1" id="KW-0596">Phosphopantetheine</keyword>
<dbReference type="InterPro" id="IPR014031">
    <property type="entry name" value="Ketoacyl_synth_C"/>
</dbReference>
<evidence type="ECO:0000256" key="1">
    <source>
        <dbReference type="ARBA" id="ARBA00022450"/>
    </source>
</evidence>
<dbReference type="SUPFAM" id="SSF55048">
    <property type="entry name" value="Probable ACP-binding domain of malonyl-CoA ACP transacylase"/>
    <property type="match status" value="1"/>
</dbReference>
<dbReference type="Pfam" id="PF00109">
    <property type="entry name" value="ketoacyl-synt"/>
    <property type="match status" value="1"/>
</dbReference>
<dbReference type="PANTHER" id="PTHR43775">
    <property type="entry name" value="FATTY ACID SYNTHASE"/>
    <property type="match status" value="1"/>
</dbReference>
<reference evidence="6 7" key="1">
    <citation type="submission" date="2021-01" db="EMBL/GenBank/DDBJ databases">
        <title>Actinoplanes sp. nov. LDG1-06 isolated from lichen.</title>
        <authorList>
            <person name="Saeng-In P."/>
            <person name="Phongsopitanun W."/>
            <person name="Kanchanasin P."/>
            <person name="Yuki M."/>
            <person name="Kudo T."/>
            <person name="Ohkuma M."/>
            <person name="Tanasupawat S."/>
        </authorList>
    </citation>
    <scope>NUCLEOTIDE SEQUENCE [LARGE SCALE GENOMIC DNA]</scope>
    <source>
        <strain evidence="6 7">LDG1-06</strain>
    </source>
</reference>
<dbReference type="PANTHER" id="PTHR43775:SF37">
    <property type="entry name" value="SI:DKEY-61P9.11"/>
    <property type="match status" value="1"/>
</dbReference>
<dbReference type="SUPFAM" id="SSF53901">
    <property type="entry name" value="Thiolase-like"/>
    <property type="match status" value="1"/>
</dbReference>
<evidence type="ECO:0000256" key="3">
    <source>
        <dbReference type="ARBA" id="ARBA00022679"/>
    </source>
</evidence>
<dbReference type="InterPro" id="IPR050091">
    <property type="entry name" value="PKS_NRPS_Biosynth_Enz"/>
</dbReference>
<protein>
    <submittedName>
        <fullName evidence="6">Type I polyketide synthase</fullName>
    </submittedName>
</protein>